<comment type="caution">
    <text evidence="3">The sequence shown here is derived from an EMBL/GenBank/DDBJ whole genome shotgun (WGS) entry which is preliminary data.</text>
</comment>
<feature type="region of interest" description="Disordered" evidence="1">
    <location>
        <begin position="405"/>
        <end position="545"/>
    </location>
</feature>
<protein>
    <submittedName>
        <fullName evidence="3">Transferase family III</fullName>
    </submittedName>
</protein>
<organism evidence="3 4">
    <name type="scientific">Trichoderma arundinaceum</name>
    <dbReference type="NCBI Taxonomy" id="490622"/>
    <lineage>
        <taxon>Eukaryota</taxon>
        <taxon>Fungi</taxon>
        <taxon>Dikarya</taxon>
        <taxon>Ascomycota</taxon>
        <taxon>Pezizomycotina</taxon>
        <taxon>Sordariomycetes</taxon>
        <taxon>Hypocreomycetidae</taxon>
        <taxon>Hypocreales</taxon>
        <taxon>Hypocreaceae</taxon>
        <taxon>Trichoderma</taxon>
    </lineage>
</organism>
<gene>
    <name evidence="3" type="ORF">TARUN_271</name>
</gene>
<keyword evidence="3" id="KW-0808">Transferase</keyword>
<reference evidence="3 4" key="1">
    <citation type="journal article" date="2018" name="PLoS Pathog.">
        <title>Evolution of structural diversity of trichothecenes, a family of toxins produced by plant pathogenic and entomopathogenic fungi.</title>
        <authorList>
            <person name="Proctor R.H."/>
            <person name="McCormick S.P."/>
            <person name="Kim H.S."/>
            <person name="Cardoza R.E."/>
            <person name="Stanley A.M."/>
            <person name="Lindo L."/>
            <person name="Kelly A."/>
            <person name="Brown D.W."/>
            <person name="Lee T."/>
            <person name="Vaughan M.M."/>
            <person name="Alexander N.J."/>
            <person name="Busman M."/>
            <person name="Gutierrez S."/>
        </authorList>
    </citation>
    <scope>NUCLEOTIDE SEQUENCE [LARGE SCALE GENOMIC DNA]</scope>
    <source>
        <strain evidence="3 4">IBT 40837</strain>
    </source>
</reference>
<sequence length="545" mass="58755">MVLDRESSACVFARRAEWIKNACLAAALLLPAVAAVHGIVLAALHRENAVDMDVYGAFQLCSIGILVAPMTVRLSKTYFNTPGRNTIFLWAGLILAAPTMLTFGTATLLAAACCVHAIVWMASMTEKVFESNWKSRFGISTDDTQADEPISGTNGATKGTMKGVNDMVRFFLSVAAVPVFGGAGLVILIVGEINFFSGPVSYQVEPLASVGQWAPIVGTGLAAIGSLYLVLAADVEAVKEETDPNAVHHCKCSHLHFHHHDSPIAPSSSSDRDRRSHSPEDGYLAETPESAVFPEMRHSNTGLSTISFHGLDHTSTMPTGLSNDPAAAIGRHMSSGSTVQRSSTNDSGNRRKVAKIFVSVGNTLGAKTQDWFDDSEFKRGPALDWPEIPGEFWRNKRLQDIRDQYNPHRDADGNATPLPRSRSRASSYMGGIRDVSPQPGLSLSRSHSPTRPPPSLPRQQRASTLPETHSFGLPAHAPAPLASQSRGRQRVRRDTLEVPPASHHNPLHIHYPEPVTPTITMSGGRSSPPSLKDNDDGGSDREPIP</sequence>
<feature type="compositionally biased region" description="Basic and acidic residues" evidence="1">
    <location>
        <begin position="270"/>
        <end position="280"/>
    </location>
</feature>
<keyword evidence="2" id="KW-1133">Transmembrane helix</keyword>
<evidence type="ECO:0000313" key="3">
    <source>
        <dbReference type="EMBL" id="RFU81955.1"/>
    </source>
</evidence>
<dbReference type="EMBL" id="PXOA01000015">
    <property type="protein sequence ID" value="RFU81955.1"/>
    <property type="molecule type" value="Genomic_DNA"/>
</dbReference>
<feature type="transmembrane region" description="Helical" evidence="2">
    <location>
        <begin position="21"/>
        <end position="44"/>
    </location>
</feature>
<proteinExistence type="predicted"/>
<feature type="transmembrane region" description="Helical" evidence="2">
    <location>
        <begin position="109"/>
        <end position="129"/>
    </location>
</feature>
<evidence type="ECO:0000313" key="4">
    <source>
        <dbReference type="Proteomes" id="UP000266272"/>
    </source>
</evidence>
<dbReference type="GO" id="GO:0016740">
    <property type="term" value="F:transferase activity"/>
    <property type="evidence" value="ECO:0007669"/>
    <property type="project" value="UniProtKB-KW"/>
</dbReference>
<dbReference type="AlphaFoldDB" id="A0A395P0S0"/>
<name>A0A395P0S0_TRIAR</name>
<feature type="region of interest" description="Disordered" evidence="1">
    <location>
        <begin position="329"/>
        <end position="350"/>
    </location>
</feature>
<evidence type="ECO:0000256" key="2">
    <source>
        <dbReference type="SAM" id="Phobius"/>
    </source>
</evidence>
<feature type="compositionally biased region" description="Polar residues" evidence="1">
    <location>
        <begin position="334"/>
        <end position="347"/>
    </location>
</feature>
<feature type="compositionally biased region" description="Basic and acidic residues" evidence="1">
    <location>
        <begin position="532"/>
        <end position="545"/>
    </location>
</feature>
<feature type="transmembrane region" description="Helical" evidence="2">
    <location>
        <begin position="210"/>
        <end position="231"/>
    </location>
</feature>
<accession>A0A395P0S0</accession>
<feature type="compositionally biased region" description="Polar residues" evidence="1">
    <location>
        <begin position="517"/>
        <end position="529"/>
    </location>
</feature>
<keyword evidence="2" id="KW-0812">Transmembrane</keyword>
<feature type="transmembrane region" description="Helical" evidence="2">
    <location>
        <begin position="170"/>
        <end position="190"/>
    </location>
</feature>
<dbReference type="OrthoDB" id="3021074at2759"/>
<dbReference type="STRING" id="490622.A0A395P0S0"/>
<feature type="region of interest" description="Disordered" evidence="1">
    <location>
        <begin position="261"/>
        <end position="291"/>
    </location>
</feature>
<dbReference type="Proteomes" id="UP000266272">
    <property type="component" value="Unassembled WGS sequence"/>
</dbReference>
<keyword evidence="2" id="KW-0472">Membrane</keyword>
<keyword evidence="4" id="KW-1185">Reference proteome</keyword>
<evidence type="ECO:0000256" key="1">
    <source>
        <dbReference type="SAM" id="MobiDB-lite"/>
    </source>
</evidence>